<keyword evidence="1" id="KW-0812">Transmembrane</keyword>
<proteinExistence type="predicted"/>
<keyword evidence="1" id="KW-0472">Membrane</keyword>
<evidence type="ECO:0000256" key="1">
    <source>
        <dbReference type="SAM" id="Phobius"/>
    </source>
</evidence>
<accession>D4DSK0</accession>
<dbReference type="AlphaFoldDB" id="D4DSK0"/>
<evidence type="ECO:0000313" key="2">
    <source>
        <dbReference type="EMBL" id="EFE49173.1"/>
    </source>
</evidence>
<evidence type="ECO:0000313" key="3">
    <source>
        <dbReference type="Proteomes" id="UP000005536"/>
    </source>
</evidence>
<keyword evidence="1" id="KW-1133">Transmembrane helix</keyword>
<organism evidence="2 3">
    <name type="scientific">Neisseria elongata subsp. glycolytica ATCC 29315</name>
    <dbReference type="NCBI Taxonomy" id="546263"/>
    <lineage>
        <taxon>Bacteria</taxon>
        <taxon>Pseudomonadati</taxon>
        <taxon>Pseudomonadota</taxon>
        <taxon>Betaproteobacteria</taxon>
        <taxon>Neisseriales</taxon>
        <taxon>Neisseriaceae</taxon>
        <taxon>Neisseria</taxon>
    </lineage>
</organism>
<reference evidence="2 3" key="1">
    <citation type="submission" date="2010-02" db="EMBL/GenBank/DDBJ databases">
        <authorList>
            <person name="Weinstock G."/>
            <person name="Sodergren E."/>
            <person name="Clifton S."/>
            <person name="Fulton L."/>
            <person name="Fulton B."/>
            <person name="Courtney L."/>
            <person name="Fronick C."/>
            <person name="Harrison M."/>
            <person name="Strong C."/>
            <person name="Farmer C."/>
            <person name="Delahaunty K."/>
            <person name="Markovic C."/>
            <person name="Hall O."/>
            <person name="Minx P."/>
            <person name="Tomlinson C."/>
            <person name="Mitreva M."/>
            <person name="Nelson J."/>
            <person name="Hou S."/>
            <person name="Wollam A."/>
            <person name="Pepin K.H."/>
            <person name="Johnson M."/>
            <person name="Bhonagiri V."/>
            <person name="Zhang X."/>
            <person name="Suruliraj S."/>
            <person name="Warren W."/>
            <person name="Chinwalla A."/>
            <person name="Mardis E.R."/>
            <person name="Wilson R.K."/>
        </authorList>
    </citation>
    <scope>NUCLEOTIDE SEQUENCE [LARGE SCALE GENOMIC DNA]</scope>
    <source>
        <strain evidence="2 3">ATCC 29315</strain>
    </source>
</reference>
<gene>
    <name evidence="2" type="ORF">NEIELOOT_02045</name>
</gene>
<sequence length="58" mass="6946">MLLLMEKLLMNFKKPVEHYNKGVQQVFSYMYSLVKFMVLLLCMANYHINTIKVNMVMI</sequence>
<dbReference type="Proteomes" id="UP000005536">
    <property type="component" value="Unassembled WGS sequence"/>
</dbReference>
<name>D4DSK0_NEIEG</name>
<comment type="caution">
    <text evidence="2">The sequence shown here is derived from an EMBL/GenBank/DDBJ whole genome shotgun (WGS) entry which is preliminary data.</text>
</comment>
<dbReference type="EMBL" id="ADBF01000226">
    <property type="protein sequence ID" value="EFE49173.1"/>
    <property type="molecule type" value="Genomic_DNA"/>
</dbReference>
<protein>
    <submittedName>
        <fullName evidence="2">Uncharacterized protein</fullName>
    </submittedName>
</protein>
<feature type="transmembrane region" description="Helical" evidence="1">
    <location>
        <begin position="29"/>
        <end position="48"/>
    </location>
</feature>